<evidence type="ECO:0008006" key="3">
    <source>
        <dbReference type="Google" id="ProtNLM"/>
    </source>
</evidence>
<dbReference type="Proteomes" id="UP000065533">
    <property type="component" value="Chromosome"/>
</dbReference>
<dbReference type="EMBL" id="CP013661">
    <property type="protein sequence ID" value="ALS77200.1"/>
    <property type="molecule type" value="Genomic_DNA"/>
</dbReference>
<dbReference type="Pfam" id="PF11213">
    <property type="entry name" value="DUF3006"/>
    <property type="match status" value="1"/>
</dbReference>
<dbReference type="InterPro" id="IPR021377">
    <property type="entry name" value="DUF3006"/>
</dbReference>
<name>A0ABM5WSS4_9BACL</name>
<gene>
    <name evidence="1" type="ORF">AUO94_00430</name>
</gene>
<protein>
    <recommendedName>
        <fullName evidence="3">DUF3006 domain-containing protein</fullName>
    </recommendedName>
</protein>
<evidence type="ECO:0000313" key="1">
    <source>
        <dbReference type="EMBL" id="ALS77200.1"/>
    </source>
</evidence>
<proteinExistence type="predicted"/>
<keyword evidence="2" id="KW-1185">Reference proteome</keyword>
<dbReference type="RefSeq" id="WP_058383880.1">
    <property type="nucleotide sequence ID" value="NZ_CP013661.2"/>
</dbReference>
<evidence type="ECO:0000313" key="2">
    <source>
        <dbReference type="Proteomes" id="UP000065533"/>
    </source>
</evidence>
<sequence length="83" mass="9720">MKSNKYTLDRYDEEFAVLVEKGNESHQKLIERSKLESYAKEGDILDVEWNPDGTFKEASVLETETEERRVQVTALIEKLKNKK</sequence>
<accession>A0ABM5WSS4</accession>
<organism evidence="1 2">
    <name type="scientific">Planococcus kocurii</name>
    <dbReference type="NCBI Taxonomy" id="1374"/>
    <lineage>
        <taxon>Bacteria</taxon>
        <taxon>Bacillati</taxon>
        <taxon>Bacillota</taxon>
        <taxon>Bacilli</taxon>
        <taxon>Bacillales</taxon>
        <taxon>Caryophanaceae</taxon>
        <taxon>Planococcus</taxon>
    </lineage>
</organism>
<reference evidence="1" key="1">
    <citation type="submission" date="2016-01" db="EMBL/GenBank/DDBJ databases">
        <title>Complete genome of Planococcus kocurri type strain.</title>
        <authorList>
            <person name="See-Too W.S."/>
        </authorList>
    </citation>
    <scope>NUCLEOTIDE SEQUENCE [LARGE SCALE GENOMIC DNA]</scope>
    <source>
        <strain evidence="1">ATCC 43650</strain>
    </source>
</reference>